<name>E3JB62_PSEI1</name>
<feature type="compositionally biased region" description="Basic and acidic residues" evidence="1">
    <location>
        <begin position="58"/>
        <end position="86"/>
    </location>
</feature>
<dbReference type="KEGG" id="fri:FraEuI1c_0509"/>
<dbReference type="InParanoid" id="E3JB62"/>
<feature type="region of interest" description="Disordered" evidence="1">
    <location>
        <begin position="1"/>
        <end position="86"/>
    </location>
</feature>
<organism evidence="2 3">
    <name type="scientific">Pseudofrankia inefficax (strain DSM 45817 / CECT 9037 / DDB 130130 / EuI1c)</name>
    <name type="common">Frankia inefficax</name>
    <dbReference type="NCBI Taxonomy" id="298654"/>
    <lineage>
        <taxon>Bacteria</taxon>
        <taxon>Bacillati</taxon>
        <taxon>Actinomycetota</taxon>
        <taxon>Actinomycetes</taxon>
        <taxon>Frankiales</taxon>
        <taxon>Frankiaceae</taxon>
        <taxon>Pseudofrankia</taxon>
    </lineage>
</organism>
<gene>
    <name evidence="2" type="ordered locus">FraEuI1c_0509</name>
</gene>
<evidence type="ECO:0000256" key="1">
    <source>
        <dbReference type="SAM" id="MobiDB-lite"/>
    </source>
</evidence>
<dbReference type="Proteomes" id="UP000002484">
    <property type="component" value="Chromosome"/>
</dbReference>
<protein>
    <submittedName>
        <fullName evidence="2">Uncharacterized protein</fullName>
    </submittedName>
</protein>
<evidence type="ECO:0000313" key="2">
    <source>
        <dbReference type="EMBL" id="ADP78592.1"/>
    </source>
</evidence>
<accession>E3JB62</accession>
<keyword evidence="3" id="KW-1185">Reference proteome</keyword>
<sequence length="86" mass="8992">MTTPTSAPAGRGQTAQHADARSGKVAAGPARGRTAEAGEGATDQEMTRQVFRQTASDRAVEPFFERERDGAATEVEAAKADADELT</sequence>
<feature type="compositionally biased region" description="Low complexity" evidence="1">
    <location>
        <begin position="26"/>
        <end position="41"/>
    </location>
</feature>
<evidence type="ECO:0000313" key="3">
    <source>
        <dbReference type="Proteomes" id="UP000002484"/>
    </source>
</evidence>
<dbReference type="AlphaFoldDB" id="E3JB62"/>
<reference evidence="2 3" key="1">
    <citation type="submission" date="2010-10" db="EMBL/GenBank/DDBJ databases">
        <title>Complete sequence of Frankia sp. EuI1c.</title>
        <authorList>
            <consortium name="US DOE Joint Genome Institute"/>
            <person name="Lucas S."/>
            <person name="Copeland A."/>
            <person name="Lapidus A."/>
            <person name="Cheng J.-F."/>
            <person name="Bruce D."/>
            <person name="Goodwin L."/>
            <person name="Pitluck S."/>
            <person name="Chertkov O."/>
            <person name="Detter J.C."/>
            <person name="Han C."/>
            <person name="Tapia R."/>
            <person name="Land M."/>
            <person name="Hauser L."/>
            <person name="Jeffries C."/>
            <person name="Kyrpides N."/>
            <person name="Ivanova N."/>
            <person name="Mikhailova N."/>
            <person name="Beauchemin N."/>
            <person name="Sen A."/>
            <person name="Sur S.A."/>
            <person name="Gtari M."/>
            <person name="Wall L."/>
            <person name="Tisa L."/>
            <person name="Woyke T."/>
        </authorList>
    </citation>
    <scope>NUCLEOTIDE SEQUENCE [LARGE SCALE GENOMIC DNA]</scope>
    <source>
        <strain evidence="3">DSM 45817 / CECT 9037 / EuI1c</strain>
    </source>
</reference>
<dbReference type="HOGENOM" id="CLU_2493372_0_0_11"/>
<dbReference type="EMBL" id="CP002299">
    <property type="protein sequence ID" value="ADP78592.1"/>
    <property type="molecule type" value="Genomic_DNA"/>
</dbReference>
<dbReference type="RefSeq" id="WP_013421714.1">
    <property type="nucleotide sequence ID" value="NC_014666.1"/>
</dbReference>
<proteinExistence type="predicted"/>